<dbReference type="NCBIfam" id="NF033542">
    <property type="entry name" value="transpos_IS110"/>
    <property type="match status" value="1"/>
</dbReference>
<dbReference type="PANTHER" id="PTHR33055">
    <property type="entry name" value="TRANSPOSASE FOR INSERTION SEQUENCE ELEMENT IS1111A"/>
    <property type="match status" value="1"/>
</dbReference>
<dbReference type="GO" id="GO:0006313">
    <property type="term" value="P:DNA transposition"/>
    <property type="evidence" value="ECO:0007669"/>
    <property type="project" value="InterPro"/>
</dbReference>
<organism evidence="3 4">
    <name type="scientific">Parolsenella catena</name>
    <dbReference type="NCBI Taxonomy" id="2003188"/>
    <lineage>
        <taxon>Bacteria</taxon>
        <taxon>Bacillati</taxon>
        <taxon>Actinomycetota</taxon>
        <taxon>Coriobacteriia</taxon>
        <taxon>Coriobacteriales</taxon>
        <taxon>Atopobiaceae</taxon>
        <taxon>Parolsenella</taxon>
    </lineage>
</organism>
<evidence type="ECO:0000256" key="1">
    <source>
        <dbReference type="SAM" id="Coils"/>
    </source>
</evidence>
<dbReference type="Proteomes" id="UP000273154">
    <property type="component" value="Chromosome"/>
</dbReference>
<dbReference type="GO" id="GO:0004803">
    <property type="term" value="F:transposase activity"/>
    <property type="evidence" value="ECO:0007669"/>
    <property type="project" value="InterPro"/>
</dbReference>
<name>A0A3G9KAF6_9ACTN</name>
<dbReference type="InterPro" id="IPR003346">
    <property type="entry name" value="Transposase_20"/>
</dbReference>
<reference evidence="4" key="1">
    <citation type="submission" date="2018-11" db="EMBL/GenBank/DDBJ databases">
        <title>Comparative genomics of Parolsenella catena and Libanicoccus massiliensis: Reclassification of Libanicoccus massiliensis as Parolsenella massiliensis comb. nov.</title>
        <authorList>
            <person name="Sakamoto M."/>
            <person name="Ikeyama N."/>
            <person name="Murakami T."/>
            <person name="Mori H."/>
            <person name="Yuki M."/>
            <person name="Ohkuma M."/>
        </authorList>
    </citation>
    <scope>NUCLEOTIDE SEQUENCE [LARGE SCALE GENOMIC DNA]</scope>
    <source>
        <strain evidence="4">JCM 31932</strain>
    </source>
</reference>
<sequence length="266" mass="28876">MQLALGVVTEVHVPDAECEGARDLARALADARDDAVRAKQRLSKFLLRHGLVYDERNAAGQRRNRWTGDFWAWVGRIDLGDAAAMATLDHYCERVREADAAKAALEAKVKSLAQQPRWKPTCDALKCLKGIDAVTAASIACEADGFARFATASGFAAWVGLVPSEHSSGESRFRGGITKAGNKHLRKLLVEAAWHYKGASRSPKDLAKGQVVDAATRRHANAGVRRLVDRRRSMDDAGKQSSVANVAVARELACWCWAVGRMAEGA</sequence>
<protein>
    <recommendedName>
        <fullName evidence="2">Transposase IS116/IS110/IS902 C-terminal domain-containing protein</fullName>
    </recommendedName>
</protein>
<dbReference type="KEGG" id="pcat:Pcatena_14570"/>
<keyword evidence="1" id="KW-0175">Coiled coil</keyword>
<proteinExistence type="predicted"/>
<feature type="coiled-coil region" evidence="1">
    <location>
        <begin position="88"/>
        <end position="115"/>
    </location>
</feature>
<evidence type="ECO:0000313" key="4">
    <source>
        <dbReference type="Proteomes" id="UP000273154"/>
    </source>
</evidence>
<dbReference type="GO" id="GO:0003677">
    <property type="term" value="F:DNA binding"/>
    <property type="evidence" value="ECO:0007669"/>
    <property type="project" value="InterPro"/>
</dbReference>
<feature type="domain" description="Transposase IS116/IS110/IS902 C-terminal" evidence="2">
    <location>
        <begin position="123"/>
        <end position="197"/>
    </location>
</feature>
<keyword evidence="4" id="KW-1185">Reference proteome</keyword>
<accession>A0A3G9KAF6</accession>
<gene>
    <name evidence="3" type="ORF">Pcatena_14570</name>
</gene>
<dbReference type="InterPro" id="IPR047650">
    <property type="entry name" value="Transpos_IS110"/>
</dbReference>
<dbReference type="AlphaFoldDB" id="A0A3G9KAF6"/>
<evidence type="ECO:0000313" key="3">
    <source>
        <dbReference type="EMBL" id="BBH50870.1"/>
    </source>
</evidence>
<evidence type="ECO:0000259" key="2">
    <source>
        <dbReference type="Pfam" id="PF02371"/>
    </source>
</evidence>
<dbReference type="EMBL" id="AP019367">
    <property type="protein sequence ID" value="BBH50870.1"/>
    <property type="molecule type" value="Genomic_DNA"/>
</dbReference>
<dbReference type="OrthoDB" id="3191145at2"/>
<dbReference type="Pfam" id="PF02371">
    <property type="entry name" value="Transposase_20"/>
    <property type="match status" value="1"/>
</dbReference>